<dbReference type="AlphaFoldDB" id="L8G8X8"/>
<comment type="similarity">
    <text evidence="1">Belongs to the MAF1 family.</text>
</comment>
<keyword evidence="1" id="KW-0804">Transcription</keyword>
<dbReference type="STRING" id="658429.L8G8X8"/>
<dbReference type="PANTHER" id="PTHR22504">
    <property type="entry name" value="REPRESSOR OF RNA POLYMERASE III TRANSCRIPTION MAF1"/>
    <property type="match status" value="1"/>
</dbReference>
<evidence type="ECO:0000313" key="4">
    <source>
        <dbReference type="Proteomes" id="UP000011064"/>
    </source>
</evidence>
<dbReference type="Proteomes" id="UP000011064">
    <property type="component" value="Unassembled WGS sequence"/>
</dbReference>
<keyword evidence="1" id="KW-0805">Transcription regulation</keyword>
<evidence type="ECO:0000256" key="2">
    <source>
        <dbReference type="SAM" id="MobiDB-lite"/>
    </source>
</evidence>
<dbReference type="Gene3D" id="3.40.1000.50">
    <property type="entry name" value="Repressor of RNA polymerase III transcription Maf1"/>
    <property type="match status" value="1"/>
</dbReference>
<dbReference type="InterPro" id="IPR038564">
    <property type="entry name" value="Maf1_sf"/>
</dbReference>
<dbReference type="Pfam" id="PF09174">
    <property type="entry name" value="Maf1"/>
    <property type="match status" value="1"/>
</dbReference>
<dbReference type="FunFam" id="3.40.1000.50:FF:000004">
    <property type="entry name" value="Repressor of RNA polymerase III transcription MAF1"/>
    <property type="match status" value="1"/>
</dbReference>
<dbReference type="EMBL" id="GL573238">
    <property type="protein sequence ID" value="ELR09537.1"/>
    <property type="molecule type" value="Genomic_DNA"/>
</dbReference>
<keyword evidence="4" id="KW-1185">Reference proteome</keyword>
<dbReference type="PIRSF" id="PIRSF037240">
    <property type="entry name" value="RNA_polIII_Trep_MAF1"/>
    <property type="match status" value="1"/>
</dbReference>
<protein>
    <recommendedName>
        <fullName evidence="1">Repressor of RNA polymerase III transcription MAF1</fullName>
    </recommendedName>
</protein>
<dbReference type="PANTHER" id="PTHR22504:SF0">
    <property type="entry name" value="REPRESSOR OF RNA POLYMERASE III TRANSCRIPTION MAF1 HOMOLOG"/>
    <property type="match status" value="1"/>
</dbReference>
<reference evidence="4" key="1">
    <citation type="submission" date="2010-09" db="EMBL/GenBank/DDBJ databases">
        <title>The genome sequence of Geomyces destructans 20631-21.</title>
        <authorList>
            <consortium name="The Broad Institute Genome Sequencing Platform"/>
            <person name="Cuomo C.A."/>
            <person name="Blehert D.S."/>
            <person name="Lorch J.M."/>
            <person name="Young S.K."/>
            <person name="Zeng Q."/>
            <person name="Gargeya S."/>
            <person name="Fitzgerald M."/>
            <person name="Haas B."/>
            <person name="Abouelleil A."/>
            <person name="Alvarado L."/>
            <person name="Arachchi H.M."/>
            <person name="Berlin A."/>
            <person name="Brown A."/>
            <person name="Chapman S.B."/>
            <person name="Chen Z."/>
            <person name="Dunbar C."/>
            <person name="Freedman E."/>
            <person name="Gearin G."/>
            <person name="Gellesch M."/>
            <person name="Goldberg J."/>
            <person name="Griggs A."/>
            <person name="Gujja S."/>
            <person name="Heiman D."/>
            <person name="Howarth C."/>
            <person name="Larson L."/>
            <person name="Lui A."/>
            <person name="MacDonald P.J.P."/>
            <person name="Montmayeur A."/>
            <person name="Murphy C."/>
            <person name="Neiman D."/>
            <person name="Pearson M."/>
            <person name="Priest M."/>
            <person name="Roberts A."/>
            <person name="Saif S."/>
            <person name="Shea T."/>
            <person name="Shenoy N."/>
            <person name="Sisk P."/>
            <person name="Stolte C."/>
            <person name="Sykes S."/>
            <person name="Wortman J."/>
            <person name="Nusbaum C."/>
            <person name="Birren B."/>
        </authorList>
    </citation>
    <scope>NUCLEOTIDE SEQUENCE [LARGE SCALE GENOMIC DNA]</scope>
    <source>
        <strain evidence="4">ATCC MYA-4855 / 20631-21</strain>
    </source>
</reference>
<gene>
    <name evidence="3" type="ORF">GMDG_04032</name>
</gene>
<dbReference type="FunCoup" id="L8G8X8">
    <property type="interactions" value="87"/>
</dbReference>
<dbReference type="InterPro" id="IPR015257">
    <property type="entry name" value="Maf1"/>
</dbReference>
<dbReference type="GO" id="GO:0016480">
    <property type="term" value="P:negative regulation of transcription by RNA polymerase III"/>
    <property type="evidence" value="ECO:0007669"/>
    <property type="project" value="UniProtKB-UniRule"/>
</dbReference>
<feature type="region of interest" description="Disordered" evidence="2">
    <location>
        <begin position="305"/>
        <end position="337"/>
    </location>
</feature>
<proteinExistence type="inferred from homology"/>
<keyword evidence="1" id="KW-0539">Nucleus</keyword>
<accession>L8G8X8</accession>
<dbReference type="GO" id="GO:0005634">
    <property type="term" value="C:nucleus"/>
    <property type="evidence" value="ECO:0007669"/>
    <property type="project" value="UniProtKB-SubCell"/>
</dbReference>
<sequence length="337" mass="37911">MKFLPLRDFDDVTSALNFNTPDCHVVGGCDLYTTKAAGSDKKLYRNIENSLESQYESLLRLSASFSPPQSSAPASLDLSRSSPFGPLSQISSRRTFAYLIATLNASHPDYDFSHILRPTDFRRERSLKAVMNNIDSTMYNLRPSPSASLELPPPPKGASAAPASQAWGPRMWTVIDKEMTLKECSVYCWSPEESEWDGEEGSIWSVHYLFFNKARKRVAYIYVRGIPIMTHSPRLGFPKRSASGVSRESGANKRARYWLGDKADNATGHPDDDDIERKDDWTVSEEFDLNNDDDDFISDLDVFSDDYDDEADDEDEDQDLKAPVRGVSEEVAAEMEI</sequence>
<dbReference type="GO" id="GO:0000994">
    <property type="term" value="F:RNA polymerase III core binding"/>
    <property type="evidence" value="ECO:0007669"/>
    <property type="project" value="TreeGrafter"/>
</dbReference>
<dbReference type="HOGENOM" id="CLU_037043_1_0_1"/>
<dbReference type="OrthoDB" id="277029at2759"/>
<name>L8G8X8_PSED2</name>
<feature type="compositionally biased region" description="Acidic residues" evidence="2">
    <location>
        <begin position="305"/>
        <end position="318"/>
    </location>
</feature>
<evidence type="ECO:0000256" key="1">
    <source>
        <dbReference type="PIRNR" id="PIRNR037240"/>
    </source>
</evidence>
<dbReference type="VEuPathDB" id="FungiDB:GMDG_04032"/>
<dbReference type="InParanoid" id="L8G8X8"/>
<evidence type="ECO:0000313" key="3">
    <source>
        <dbReference type="EMBL" id="ELR09537.1"/>
    </source>
</evidence>
<keyword evidence="1" id="KW-0678">Repressor</keyword>
<comment type="function">
    <text evidence="1">Mediator of diverse signals that repress RNA polymerase III transcription. Inhibits the de novo assembly of TFIIIB onto DNA.</text>
</comment>
<comment type="subcellular location">
    <subcellularLocation>
        <location evidence="1">Nucleus</location>
    </subcellularLocation>
</comment>
<organism evidence="3 4">
    <name type="scientific">Pseudogymnoascus destructans (strain ATCC MYA-4855 / 20631-21)</name>
    <name type="common">Bat white-nose syndrome fungus</name>
    <name type="synonym">Geomyces destructans</name>
    <dbReference type="NCBI Taxonomy" id="658429"/>
    <lineage>
        <taxon>Eukaryota</taxon>
        <taxon>Fungi</taxon>
        <taxon>Dikarya</taxon>
        <taxon>Ascomycota</taxon>
        <taxon>Pezizomycotina</taxon>
        <taxon>Leotiomycetes</taxon>
        <taxon>Thelebolales</taxon>
        <taxon>Thelebolaceae</taxon>
        <taxon>Pseudogymnoascus</taxon>
    </lineage>
</organism>